<feature type="transmembrane region" description="Helical" evidence="1">
    <location>
        <begin position="49"/>
        <end position="68"/>
    </location>
</feature>
<dbReference type="Proteomes" id="UP000655044">
    <property type="component" value="Unassembled WGS sequence"/>
</dbReference>
<protein>
    <submittedName>
        <fullName evidence="2">Uncharacterized protein</fullName>
    </submittedName>
</protein>
<keyword evidence="1" id="KW-0812">Transmembrane</keyword>
<sequence>MASAVLGASVTAGLLWVLGPGAVWVLEHFDGVTGLTGKDLAAALDAVRGRALAIATGLVALLAVFYTARNADTARRTFACG</sequence>
<gene>
    <name evidence="2" type="ORF">Pro02_41830</name>
</gene>
<keyword evidence="3" id="KW-1185">Reference proteome</keyword>
<accession>A0A8J3WDX0</accession>
<comment type="caution">
    <text evidence="2">The sequence shown here is derived from an EMBL/GenBank/DDBJ whole genome shotgun (WGS) entry which is preliminary data.</text>
</comment>
<proteinExistence type="predicted"/>
<organism evidence="2 3">
    <name type="scientific">Planobispora rosea</name>
    <dbReference type="NCBI Taxonomy" id="35762"/>
    <lineage>
        <taxon>Bacteria</taxon>
        <taxon>Bacillati</taxon>
        <taxon>Actinomycetota</taxon>
        <taxon>Actinomycetes</taxon>
        <taxon>Streptosporangiales</taxon>
        <taxon>Streptosporangiaceae</taxon>
        <taxon>Planobispora</taxon>
    </lineage>
</organism>
<evidence type="ECO:0000313" key="3">
    <source>
        <dbReference type="Proteomes" id="UP000655044"/>
    </source>
</evidence>
<reference evidence="2" key="1">
    <citation type="submission" date="2021-01" db="EMBL/GenBank/DDBJ databases">
        <title>Whole genome shotgun sequence of Planobispora rosea NBRC 15558.</title>
        <authorList>
            <person name="Komaki H."/>
            <person name="Tamura T."/>
        </authorList>
    </citation>
    <scope>NUCLEOTIDE SEQUENCE</scope>
    <source>
        <strain evidence="2">NBRC 15558</strain>
    </source>
</reference>
<dbReference type="EMBL" id="BOOI01000039">
    <property type="protein sequence ID" value="GIH85775.1"/>
    <property type="molecule type" value="Genomic_DNA"/>
</dbReference>
<name>A0A8J3WDX0_PLARO</name>
<evidence type="ECO:0000256" key="1">
    <source>
        <dbReference type="SAM" id="Phobius"/>
    </source>
</evidence>
<dbReference type="AlphaFoldDB" id="A0A8J3WDX0"/>
<evidence type="ECO:0000313" key="2">
    <source>
        <dbReference type="EMBL" id="GIH85775.1"/>
    </source>
</evidence>
<keyword evidence="1" id="KW-0472">Membrane</keyword>
<keyword evidence="1" id="KW-1133">Transmembrane helix</keyword>